<evidence type="ECO:0000313" key="1">
    <source>
        <dbReference type="EMBL" id="RFD19496.1"/>
    </source>
</evidence>
<dbReference type="AlphaFoldDB" id="A0A371YZ40"/>
<keyword evidence="2" id="KW-1185">Reference proteome</keyword>
<comment type="caution">
    <text evidence="1">The sequence shown here is derived from an EMBL/GenBank/DDBJ whole genome shotgun (WGS) entry which is preliminary data.</text>
</comment>
<dbReference type="EMBL" id="QUWV01000090">
    <property type="protein sequence ID" value="RFD19496.1"/>
    <property type="molecule type" value="Genomic_DNA"/>
</dbReference>
<accession>A0A371YZ40</accession>
<proteinExistence type="predicted"/>
<dbReference type="Proteomes" id="UP000262371">
    <property type="component" value="Unassembled WGS sequence"/>
</dbReference>
<evidence type="ECO:0000313" key="2">
    <source>
        <dbReference type="Proteomes" id="UP000262371"/>
    </source>
</evidence>
<protein>
    <submittedName>
        <fullName evidence="1">Uncharacterized protein</fullName>
    </submittedName>
</protein>
<gene>
    <name evidence="1" type="ORF">DY926_10865</name>
</gene>
<reference evidence="1 2" key="1">
    <citation type="submission" date="2018-08" db="EMBL/GenBank/DDBJ databases">
        <title>Komagataeibacter sp. AV 382.</title>
        <authorList>
            <person name="Skraban J."/>
            <person name="Trcek J."/>
        </authorList>
    </citation>
    <scope>NUCLEOTIDE SEQUENCE [LARGE SCALE GENOMIC DNA]</scope>
    <source>
        <strain evidence="1 2">AV 382</strain>
    </source>
</reference>
<organism evidence="1 2">
    <name type="scientific">Komagataeibacter melaceti</name>
    <dbReference type="NCBI Taxonomy" id="2766577"/>
    <lineage>
        <taxon>Bacteria</taxon>
        <taxon>Pseudomonadati</taxon>
        <taxon>Pseudomonadota</taxon>
        <taxon>Alphaproteobacteria</taxon>
        <taxon>Acetobacterales</taxon>
        <taxon>Acetobacteraceae</taxon>
        <taxon>Komagataeibacter</taxon>
    </lineage>
</organism>
<sequence>MRSPVLSHPRWGESVTSDAAEPAHLTAEIPWMEQVRLHMRAHRITALNSGDKFRLHVCQEIEMSPWDAFVLVVGDSVQF</sequence>
<name>A0A371YZ40_9PROT</name>